<comment type="caution">
    <text evidence="1">The sequence shown here is derived from an EMBL/GenBank/DDBJ whole genome shotgun (WGS) entry which is preliminary data.</text>
</comment>
<dbReference type="SUPFAM" id="SSF53067">
    <property type="entry name" value="Actin-like ATPase domain"/>
    <property type="match status" value="1"/>
</dbReference>
<evidence type="ECO:0000313" key="2">
    <source>
        <dbReference type="Proteomes" id="UP000383932"/>
    </source>
</evidence>
<reference evidence="1 2" key="1">
    <citation type="journal article" date="2019" name="Fungal Biol. Biotechnol.">
        <title>Draft genome sequence of fastidious pathogen Ceratobasidium theobromae, which causes vascular-streak dieback in Theobroma cacao.</title>
        <authorList>
            <person name="Ali S.S."/>
            <person name="Asman A."/>
            <person name="Shao J."/>
            <person name="Firmansyah A.P."/>
            <person name="Susilo A.W."/>
            <person name="Rosmana A."/>
            <person name="McMahon P."/>
            <person name="Junaid M."/>
            <person name="Guest D."/>
            <person name="Kheng T.Y."/>
            <person name="Meinhardt L.W."/>
            <person name="Bailey B.A."/>
        </authorList>
    </citation>
    <scope>NUCLEOTIDE SEQUENCE [LARGE SCALE GENOMIC DNA]</scope>
    <source>
        <strain evidence="1 2">CT2</strain>
    </source>
</reference>
<dbReference type="Proteomes" id="UP000383932">
    <property type="component" value="Unassembled WGS sequence"/>
</dbReference>
<evidence type="ECO:0000313" key="1">
    <source>
        <dbReference type="EMBL" id="KAB5589053.1"/>
    </source>
</evidence>
<name>A0A5N5QC12_9AGAM</name>
<protein>
    <submittedName>
        <fullName evidence="1">Uncharacterized protein</fullName>
    </submittedName>
</protein>
<proteinExistence type="predicted"/>
<dbReference type="AlphaFoldDB" id="A0A5N5QC12"/>
<gene>
    <name evidence="1" type="ORF">CTheo_7505</name>
</gene>
<organism evidence="1 2">
    <name type="scientific">Ceratobasidium theobromae</name>
    <dbReference type="NCBI Taxonomy" id="1582974"/>
    <lineage>
        <taxon>Eukaryota</taxon>
        <taxon>Fungi</taxon>
        <taxon>Dikarya</taxon>
        <taxon>Basidiomycota</taxon>
        <taxon>Agaricomycotina</taxon>
        <taxon>Agaricomycetes</taxon>
        <taxon>Cantharellales</taxon>
        <taxon>Ceratobasidiaceae</taxon>
        <taxon>Ceratobasidium</taxon>
    </lineage>
</organism>
<keyword evidence="2" id="KW-1185">Reference proteome</keyword>
<dbReference type="InterPro" id="IPR043129">
    <property type="entry name" value="ATPase_NBD"/>
</dbReference>
<accession>A0A5N5QC12</accession>
<sequence>MAHYLRLELGTENIRGTVVDEGLDVVFSVTIEFDTELSEFQTRGGDCLQRWGMCTLRASKYMVLGKLKTGVDLAAKSHLSSLDPAKTLHAQLGTPSTLALVHTPIIQDTSTATQARAIETALGGTDALAQRLRTALLTTAAQAIKIREGNPDAWAHTSHVVLASAFLASLLIGD</sequence>
<dbReference type="OrthoDB" id="1728974at2759"/>
<dbReference type="Gene3D" id="3.30.420.40">
    <property type="match status" value="1"/>
</dbReference>
<dbReference type="EMBL" id="SSOP01000325">
    <property type="protein sequence ID" value="KAB5589053.1"/>
    <property type="molecule type" value="Genomic_DNA"/>
</dbReference>